<sequence>MKEYNKPSSLTIVQYANMVSIGIFSFALVIEVYKHGFDLIRVLNIINFITAWIIFVNIRKVQGFIKRISYVLTEAEKGNLEPRLIKEKEKGELLKLAHDINYLLDQVDVFIRELKTPIEYASHKKYWRKPVDFGFTGTFKAVMISLKKPLKAIEENDRFIEKTLMIEEMSKLGGGISANPQMIHRDLDRIVQEIQTIKNESIKTKEVSEEGLKKIEEIVQHLNQIIDSIKQSSEVVLNLTGKISDISEVVNLIREIADQTNLLALNAAIEAARAGEMGRGFAVVADEVRKLAEKTQKATEEITMSITQLQAQSKDVAQETEKMVDMAKNSIEEIKSFKEVAKAFQRQADTVNRLAIYISDIAYLSARKLDHIIFKNNTYLSVSQEKMVFKFTDHHSCRFGKWYYSQESEEFKNFPTFKQIEQYHADFHQTLYPLIQLIERGEDIVKHKQFIFDHLQRAEDESIELFNLIDKLVEERKQHLFKEV</sequence>
<dbReference type="PANTHER" id="PTHR32089:SF112">
    <property type="entry name" value="LYSOZYME-LIKE PROTEIN-RELATED"/>
    <property type="match status" value="1"/>
</dbReference>
<evidence type="ECO:0000259" key="4">
    <source>
        <dbReference type="PROSITE" id="PS50111"/>
    </source>
</evidence>
<keyword evidence="3" id="KW-0812">Transmembrane</keyword>
<dbReference type="OrthoDB" id="9765597at2"/>
<reference evidence="5 6" key="1">
    <citation type="journal article" date="2009" name="J. Bacteriol.">
        <title>Complete and draft genome sequences of six members of the Aquificales.</title>
        <authorList>
            <person name="Reysenbach A.L."/>
            <person name="Hamamura N."/>
            <person name="Podar M."/>
            <person name="Griffiths E."/>
            <person name="Ferreira S."/>
            <person name="Hochstein R."/>
            <person name="Heidelberg J."/>
            <person name="Johnson J."/>
            <person name="Mead D."/>
            <person name="Pohorille A."/>
            <person name="Sarmiento M."/>
            <person name="Schweighofer K."/>
            <person name="Seshadri R."/>
            <person name="Voytek M.A."/>
        </authorList>
    </citation>
    <scope>NUCLEOTIDE SEQUENCE [LARGE SCALE GENOMIC DNA]</scope>
    <source>
        <strain evidence="6">Az-Fu1 / DSM 15241 / OCM 825</strain>
    </source>
</reference>
<dbReference type="GO" id="GO:0007165">
    <property type="term" value="P:signal transduction"/>
    <property type="evidence" value="ECO:0007669"/>
    <property type="project" value="UniProtKB-KW"/>
</dbReference>
<dbReference type="CDD" id="cd11386">
    <property type="entry name" value="MCP_signal"/>
    <property type="match status" value="1"/>
</dbReference>
<keyword evidence="3" id="KW-1133">Transmembrane helix</keyword>
<dbReference type="AlphaFoldDB" id="C1DVZ8"/>
<dbReference type="SMART" id="SM00283">
    <property type="entry name" value="MA"/>
    <property type="match status" value="1"/>
</dbReference>
<dbReference type="PANTHER" id="PTHR32089">
    <property type="entry name" value="METHYL-ACCEPTING CHEMOTAXIS PROTEIN MCPB"/>
    <property type="match status" value="1"/>
</dbReference>
<protein>
    <submittedName>
        <fullName evidence="5">Methyl-accepting chemotaxis protein</fullName>
    </submittedName>
</protein>
<feature type="transmembrane region" description="Helical" evidence="3">
    <location>
        <begin position="12"/>
        <end position="33"/>
    </location>
</feature>
<dbReference type="HOGENOM" id="CLU_000445_21_3_0"/>
<dbReference type="InterPro" id="IPR025991">
    <property type="entry name" value="Chemoreceptor_zinc-bind_dom"/>
</dbReference>
<keyword evidence="6" id="KW-1185">Reference proteome</keyword>
<keyword evidence="3" id="KW-0472">Membrane</keyword>
<evidence type="ECO:0000256" key="3">
    <source>
        <dbReference type="SAM" id="Phobius"/>
    </source>
</evidence>
<dbReference type="Proteomes" id="UP000001369">
    <property type="component" value="Chromosome"/>
</dbReference>
<dbReference type="Gene3D" id="1.10.287.950">
    <property type="entry name" value="Methyl-accepting chemotaxis protein"/>
    <property type="match status" value="1"/>
</dbReference>
<dbReference type="SUPFAM" id="SSF58104">
    <property type="entry name" value="Methyl-accepting chemotaxis protein (MCP) signaling domain"/>
    <property type="match status" value="1"/>
</dbReference>
<evidence type="ECO:0000256" key="1">
    <source>
        <dbReference type="ARBA" id="ARBA00023224"/>
    </source>
</evidence>
<feature type="transmembrane region" description="Helical" evidence="3">
    <location>
        <begin position="39"/>
        <end position="58"/>
    </location>
</feature>
<proteinExistence type="predicted"/>
<name>C1DVZ8_SULAA</name>
<dbReference type="KEGG" id="saf:SULAZ_1318"/>
<organism evidence="5 6">
    <name type="scientific">Sulfurihydrogenibium azorense (strain DSM 15241 / OCM 825 / Az-Fu1)</name>
    <dbReference type="NCBI Taxonomy" id="204536"/>
    <lineage>
        <taxon>Bacteria</taxon>
        <taxon>Pseudomonadati</taxon>
        <taxon>Aquificota</taxon>
        <taxon>Aquificia</taxon>
        <taxon>Aquificales</taxon>
        <taxon>Hydrogenothermaceae</taxon>
        <taxon>Sulfurihydrogenibium</taxon>
    </lineage>
</organism>
<dbReference type="eggNOG" id="COG0840">
    <property type="taxonomic scope" value="Bacteria"/>
</dbReference>
<dbReference type="Pfam" id="PF13682">
    <property type="entry name" value="CZB"/>
    <property type="match status" value="1"/>
</dbReference>
<evidence type="ECO:0000313" key="5">
    <source>
        <dbReference type="EMBL" id="ACN99384.1"/>
    </source>
</evidence>
<feature type="domain" description="Methyl-accepting transducer" evidence="4">
    <location>
        <begin position="177"/>
        <end position="362"/>
    </location>
</feature>
<dbReference type="InterPro" id="IPR004089">
    <property type="entry name" value="MCPsignal_dom"/>
</dbReference>
<dbReference type="EMBL" id="CP001229">
    <property type="protein sequence ID" value="ACN99384.1"/>
    <property type="molecule type" value="Genomic_DNA"/>
</dbReference>
<dbReference type="PROSITE" id="PS50111">
    <property type="entry name" value="CHEMOTAXIS_TRANSDUC_2"/>
    <property type="match status" value="1"/>
</dbReference>
<dbReference type="Pfam" id="PF00015">
    <property type="entry name" value="MCPsignal"/>
    <property type="match status" value="1"/>
</dbReference>
<evidence type="ECO:0000256" key="2">
    <source>
        <dbReference type="PROSITE-ProRule" id="PRU00284"/>
    </source>
</evidence>
<dbReference type="GO" id="GO:0016020">
    <property type="term" value="C:membrane"/>
    <property type="evidence" value="ECO:0007669"/>
    <property type="project" value="InterPro"/>
</dbReference>
<evidence type="ECO:0000313" key="6">
    <source>
        <dbReference type="Proteomes" id="UP000001369"/>
    </source>
</evidence>
<accession>C1DVZ8</accession>
<dbReference type="STRING" id="204536.SULAZ_1318"/>
<keyword evidence="1 2" id="KW-0807">Transducer</keyword>
<gene>
    <name evidence="5" type="ordered locus">SULAZ_1318</name>
</gene>